<keyword evidence="3" id="KW-0378">Hydrolase</keyword>
<organism evidence="8 9">
    <name type="scientific">Absidia repens</name>
    <dbReference type="NCBI Taxonomy" id="90262"/>
    <lineage>
        <taxon>Eukaryota</taxon>
        <taxon>Fungi</taxon>
        <taxon>Fungi incertae sedis</taxon>
        <taxon>Mucoromycota</taxon>
        <taxon>Mucoromycotina</taxon>
        <taxon>Mucoromycetes</taxon>
        <taxon>Mucorales</taxon>
        <taxon>Cunninghamellaceae</taxon>
        <taxon>Absidia</taxon>
    </lineage>
</organism>
<dbReference type="Proteomes" id="UP000193560">
    <property type="component" value="Unassembled WGS sequence"/>
</dbReference>
<dbReference type="InterPro" id="IPR005314">
    <property type="entry name" value="Peptidase_C50"/>
</dbReference>
<dbReference type="Gene3D" id="1.25.40.10">
    <property type="entry name" value="Tetratricopeptide repeat domain"/>
    <property type="match status" value="1"/>
</dbReference>
<evidence type="ECO:0000256" key="1">
    <source>
        <dbReference type="ARBA" id="ARBA00000451"/>
    </source>
</evidence>
<feature type="compositionally biased region" description="Polar residues" evidence="6">
    <location>
        <begin position="213"/>
        <end position="243"/>
    </location>
</feature>
<feature type="domain" description="Peptidase C50" evidence="7">
    <location>
        <begin position="1965"/>
        <end position="2060"/>
    </location>
</feature>
<dbReference type="GO" id="GO:0044732">
    <property type="term" value="C:mitotic spindle pole body"/>
    <property type="evidence" value="ECO:0007669"/>
    <property type="project" value="TreeGrafter"/>
</dbReference>
<sequence>MILKPNILLSSLKDFDNCNDDLAASVKQTLLEPFQPDLSHPDPLKRPPPPTQQEFKTKAKQLAPLAMRVINQNIDSIKRFKEWRHENKESARQLNAIKYCLIDTSFYATAALKHMKAYSSLKPLDIEKTISNLICKLVDLGEWARALEELRKFKQHLASIQRVQLDKCLTLNLATGSLVSGPPKSSSSSLSSPSTSTSATESQRTFGMKFKEQQPSYPLSPSDPVSSRNKSVLTESPNQQRTMTMGPVIGQSSSSPELVLVGGRPSFMSSWEEEMIQKYADLFTFPLDTSISDRNVILLVLAYQMNVIRSWCDINDGTMIKYLSILLDRPGNFIDWCKHLMTYDAVLAKKQFDLLQRHLTKVANRQAVFDDPLQAVSIQVLALRSSAYTDMISLRSLCDRFVRLGISYEKSGTQVKYDHLQKYCSDLLQALRPTSQEPSDVDAYFVFCEYYAYVSRKAKSYAGAVYGFTSMIQLLDTTLSSTTKPDYYHIAYVTHAKLSLCAVQMDQMTHHGSYTDLKSLFESIDSSVQCLTNVIQQNDICNSSYTEQSLMKLCKSLHSFRHSSNRSWEAAQQLKSTNASSPSLLQSPELQTPPLLSVWDQHIVAMSSTLQQCSTIIPLNLVLAKKKGWFNRETKSMVSATEMMMTFVDIMILLAKIQYNVKDENTYYQAYDFLATAEQLCSDYGFSAGYRWISATYYTLGAEMVTLNSLASAVYPLRKACSLLEKDSGRLNSDAGKLQLAKRYEVYGTCCQKNGDFESAVNAYRMALRRLPSSTIDVFATGAERLTISRLIEQQPFVPKLMDRYLRSSFNDHEQKSFSTEFMDLSAITPIQKCVLYECELKVLLILSSRLNLTKQQNWLINSLLNHYSATQYPIRRTRILLSKVRMIHANGLASDISIRSAIKLVLEAQELLSYKEYGYDSDLLTYRRHYLALSCSWLGILRRELNEISSKAFVTALHHWGRLLKKVNPLSSSIGMLKADLEQVCSQVDDLDSLYDHLRILADLFGLIGHSSLQINTLRLLLKLNNGLRDVSADHVSDSIIITTDIGRIYTDLGYSGKADLEFSKVKTILANYTSSRQAELHYMLMYSHHLSTMGNYEESQDNFNAARIVWENSEEYSTPNKSLRSMKQQALKSFMISDCHLIRSAISLYKEALDVAISDATSSYQVLSNFMKSTKKRTRTNAEENIFLVDNSRKTQDAKLPSSSDVLFKEYQWTIAMKMGVCLQRLALLHMTRGTWRDAQYYLLQGRQLGERIKSNAMVYQFLILLSDSYLRTGQFDKSRTNLETANEIQPKGPFYLREDARMKSAVANMDFNQNYLDQALESYNNVDEVLQKLMDPVYIVTLEKLSESDEDFERQLAIARDVHSMESELLDTNEYECQSLQAALEENAVYKALTLARKGMLAAAFKVLEVFEEHGAMEIKENLLKATSAHIRLMVVKNELKHHANLAVMEHNVSILPSLRLLSQRSGQMTNRNKGAHALRLVRDGVTQALERILTTHRKCARIEKAPIVENLCYDAGSAMFLKNQASVGESILVNNYAALSAYYLEMSKSIGLRREMLSCLDQKLLTPLPSMVNDLSWPKRIMNLADSDTTMEDTDSGRTPSPFLSERTKTHLMNIRDIYRQEHDLDDAEFQTYFIDILPSHWTVCSLSLDVDLQELYVAQYRAGEPPLVVKLPLNRGDERRRRRRPTGAISGITYEQAIGELEDIIQLSDETIHSNKTTLLKKDVDDWWMTRSLLDTRLKKLLEQMDRSWIGGFKGLLSGRRQVYKTGLDSFRQSLKHILMENIYGSVSTATPTNKRVLDINDRILQLTLGLGTNSPDQDVEDIVYFLLACFESQEIPVDYSDAIIDNMVLQLQQIIKTYHEQAAAANVNTFERLPNEHIILIPDKHTQQFPLESLPSLRSQPASRLPCISFLRDRVLYGQSRKNSTRNQKHQETMRRQAMLDGSHLEEDDGEWQDIMIDASRAYFILNPSGDLKYTQAKFENVFAKMHTWEGQTQKKPSEMECRSVLLQKDLYMFFGHSAGQSLIRGQLIRQLPRCPVTLLMGCSSGTLQSQGEYDPNGYVLNYLLGGSPAVVANLWDVTDKSIDQVSHRMMERWGIFNGAADNPGRTEKANMSVVEALTLSRDECQLPYLIGAASVVYGVPVYVL</sequence>
<keyword evidence="9" id="KW-1185">Reference proteome</keyword>
<dbReference type="Pfam" id="PF03568">
    <property type="entry name" value="Separin_C"/>
    <property type="match status" value="1"/>
</dbReference>
<dbReference type="GO" id="GO:0005634">
    <property type="term" value="C:nucleus"/>
    <property type="evidence" value="ECO:0007669"/>
    <property type="project" value="InterPro"/>
</dbReference>
<feature type="region of interest" description="Disordered" evidence="6">
    <location>
        <begin position="178"/>
        <end position="256"/>
    </location>
</feature>
<evidence type="ECO:0000256" key="2">
    <source>
        <dbReference type="ARBA" id="ARBA00012489"/>
    </source>
</evidence>
<dbReference type="PANTHER" id="PTHR12792:SF0">
    <property type="entry name" value="SEPARIN"/>
    <property type="match status" value="1"/>
</dbReference>
<comment type="catalytic activity">
    <reaction evidence="1">
        <text>All bonds known to be hydrolyzed by this endopeptidase have arginine in P1 and an acidic residue in P4. P6 is often occupied by an acidic residue or by a hydroxy-amino-acid residue, the phosphorylation of which enhances cleavage.</text>
        <dbReference type="EC" id="3.4.22.49"/>
    </reaction>
</comment>
<reference evidence="8 9" key="1">
    <citation type="submission" date="2016-07" db="EMBL/GenBank/DDBJ databases">
        <title>Pervasive Adenine N6-methylation of Active Genes in Fungi.</title>
        <authorList>
            <consortium name="DOE Joint Genome Institute"/>
            <person name="Mondo S.J."/>
            <person name="Dannebaum R.O."/>
            <person name="Kuo R.C."/>
            <person name="Labutti K."/>
            <person name="Haridas S."/>
            <person name="Kuo A."/>
            <person name="Salamov A."/>
            <person name="Ahrendt S.R."/>
            <person name="Lipzen A."/>
            <person name="Sullivan W."/>
            <person name="Andreopoulos W.B."/>
            <person name="Clum A."/>
            <person name="Lindquist E."/>
            <person name="Daum C."/>
            <person name="Ramamoorthy G.K."/>
            <person name="Gryganskyi A."/>
            <person name="Culley D."/>
            <person name="Magnuson J.K."/>
            <person name="James T.Y."/>
            <person name="O'Malley M.A."/>
            <person name="Stajich J.E."/>
            <person name="Spatafora J.W."/>
            <person name="Visel A."/>
            <person name="Grigoriev I.V."/>
        </authorList>
    </citation>
    <scope>NUCLEOTIDE SEQUENCE [LARGE SCALE GENOMIC DNA]</scope>
    <source>
        <strain evidence="8 9">NRRL 1336</strain>
    </source>
</reference>
<feature type="repeat" description="TPR" evidence="5">
    <location>
        <begin position="741"/>
        <end position="774"/>
    </location>
</feature>
<dbReference type="InterPro" id="IPR019734">
    <property type="entry name" value="TPR_rpt"/>
</dbReference>
<evidence type="ECO:0000313" key="9">
    <source>
        <dbReference type="Proteomes" id="UP000193560"/>
    </source>
</evidence>
<evidence type="ECO:0000259" key="7">
    <source>
        <dbReference type="PROSITE" id="PS51700"/>
    </source>
</evidence>
<proteinExistence type="predicted"/>
<keyword evidence="4" id="KW-0159">Chromosome partition</keyword>
<dbReference type="OrthoDB" id="10255632at2759"/>
<dbReference type="PROSITE" id="PS50005">
    <property type="entry name" value="TPR"/>
    <property type="match status" value="1"/>
</dbReference>
<dbReference type="GO" id="GO:0005737">
    <property type="term" value="C:cytoplasm"/>
    <property type="evidence" value="ECO:0007669"/>
    <property type="project" value="TreeGrafter"/>
</dbReference>
<dbReference type="GO" id="GO:0051307">
    <property type="term" value="P:meiotic chromosome separation"/>
    <property type="evidence" value="ECO:0007669"/>
    <property type="project" value="TreeGrafter"/>
</dbReference>
<evidence type="ECO:0000313" key="8">
    <source>
        <dbReference type="EMBL" id="ORZ08595.1"/>
    </source>
</evidence>
<dbReference type="GO" id="GO:0006508">
    <property type="term" value="P:proteolysis"/>
    <property type="evidence" value="ECO:0007669"/>
    <property type="project" value="InterPro"/>
</dbReference>
<feature type="compositionally biased region" description="Low complexity" evidence="6">
    <location>
        <begin position="178"/>
        <end position="202"/>
    </location>
</feature>
<evidence type="ECO:0000256" key="5">
    <source>
        <dbReference type="PROSITE-ProRule" id="PRU00339"/>
    </source>
</evidence>
<dbReference type="STRING" id="90262.A0A1X2I3R0"/>
<dbReference type="GO" id="GO:0004197">
    <property type="term" value="F:cysteine-type endopeptidase activity"/>
    <property type="evidence" value="ECO:0007669"/>
    <property type="project" value="InterPro"/>
</dbReference>
<dbReference type="InterPro" id="IPR011990">
    <property type="entry name" value="TPR-like_helical_dom_sf"/>
</dbReference>
<name>A0A1X2I3R0_9FUNG</name>
<dbReference type="SUPFAM" id="SSF48452">
    <property type="entry name" value="TPR-like"/>
    <property type="match status" value="1"/>
</dbReference>
<dbReference type="PANTHER" id="PTHR12792">
    <property type="entry name" value="EXTRA SPINDLE POLES 1-RELATED"/>
    <property type="match status" value="1"/>
</dbReference>
<protein>
    <recommendedName>
        <fullName evidence="2">separase</fullName>
        <ecNumber evidence="2">3.4.22.49</ecNumber>
    </recommendedName>
</protein>
<evidence type="ECO:0000256" key="4">
    <source>
        <dbReference type="ARBA" id="ARBA00022829"/>
    </source>
</evidence>
<dbReference type="EMBL" id="MCGE01000030">
    <property type="protein sequence ID" value="ORZ08595.1"/>
    <property type="molecule type" value="Genomic_DNA"/>
</dbReference>
<dbReference type="GO" id="GO:0072686">
    <property type="term" value="C:mitotic spindle"/>
    <property type="evidence" value="ECO:0007669"/>
    <property type="project" value="TreeGrafter"/>
</dbReference>
<dbReference type="PROSITE" id="PS51700">
    <property type="entry name" value="SEPARIN"/>
    <property type="match status" value="1"/>
</dbReference>
<dbReference type="InterPro" id="IPR030397">
    <property type="entry name" value="SEPARIN_core_dom"/>
</dbReference>
<accession>A0A1X2I3R0</accession>
<gene>
    <name evidence="8" type="ORF">BCR42DRAFT_424493</name>
</gene>
<dbReference type="EC" id="3.4.22.49" evidence="2"/>
<evidence type="ECO:0000256" key="3">
    <source>
        <dbReference type="ARBA" id="ARBA00022801"/>
    </source>
</evidence>
<evidence type="ECO:0000256" key="6">
    <source>
        <dbReference type="SAM" id="MobiDB-lite"/>
    </source>
</evidence>
<keyword evidence="5" id="KW-0802">TPR repeat</keyword>
<comment type="caution">
    <text evidence="8">The sequence shown here is derived from an EMBL/GenBank/DDBJ whole genome shotgun (WGS) entry which is preliminary data.</text>
</comment>